<dbReference type="InterPro" id="IPR046720">
    <property type="entry name" value="DUF6612"/>
</dbReference>
<accession>A0A4V6HR85</accession>
<keyword evidence="3" id="KW-1185">Reference proteome</keyword>
<name>A0A4V6HR85_9FIRM</name>
<gene>
    <name evidence="2" type="ORF">DSM106044_05023</name>
</gene>
<dbReference type="PROSITE" id="PS51257">
    <property type="entry name" value="PROKAR_LIPOPROTEIN"/>
    <property type="match status" value="1"/>
</dbReference>
<dbReference type="EMBL" id="QGQD01000104">
    <property type="protein sequence ID" value="TLC98117.1"/>
    <property type="molecule type" value="Genomic_DNA"/>
</dbReference>
<proteinExistence type="predicted"/>
<protein>
    <submittedName>
        <fullName evidence="2">Uncharacterized protein</fullName>
    </submittedName>
</protein>
<comment type="caution">
    <text evidence="2">The sequence shown here is derived from an EMBL/GenBank/DDBJ whole genome shotgun (WGS) entry which is preliminary data.</text>
</comment>
<organism evidence="2 3">
    <name type="scientific">Robinsoniella peoriensis</name>
    <dbReference type="NCBI Taxonomy" id="180332"/>
    <lineage>
        <taxon>Bacteria</taxon>
        <taxon>Bacillati</taxon>
        <taxon>Bacillota</taxon>
        <taxon>Clostridia</taxon>
        <taxon>Lachnospirales</taxon>
        <taxon>Lachnospiraceae</taxon>
        <taxon>Robinsoniella</taxon>
    </lineage>
</organism>
<dbReference type="STRING" id="180332.GCA_000797495_03438"/>
<dbReference type="Pfam" id="PF20316">
    <property type="entry name" value="DUF6612"/>
    <property type="match status" value="1"/>
</dbReference>
<feature type="chain" id="PRO_5039283513" evidence="1">
    <location>
        <begin position="25"/>
        <end position="285"/>
    </location>
</feature>
<evidence type="ECO:0000313" key="3">
    <source>
        <dbReference type="Proteomes" id="UP000306509"/>
    </source>
</evidence>
<dbReference type="Proteomes" id="UP000306509">
    <property type="component" value="Unassembled WGS sequence"/>
</dbReference>
<keyword evidence="1" id="KW-0732">Signal</keyword>
<dbReference type="AlphaFoldDB" id="A0A4V6HR85"/>
<dbReference type="RefSeq" id="WP_138003955.1">
    <property type="nucleotide sequence ID" value="NZ_QGQD01000104.1"/>
</dbReference>
<dbReference type="Gene3D" id="2.50.20.20">
    <property type="match status" value="1"/>
</dbReference>
<sequence precursor="true">MKKKFVRYSCAVLGSSILILSVTGCGKATSESLLKSMSENMSKAENYKIDMLMDLKAGGTVQGISVDVTMNMDMGMKVNTDPEIIHAEGRMALGMLGMDQTSPLEVYTVRDGDNTISYTKTGEEGWTKEVQENLDKSLNAYEFKEFEKLAASLELEKNTTDLEGVECYALKGVLDGEALSTILDSALSAMNDSAEIMGDADWAAIKIPVEFYIAKKDSMPVKMTLDLQTMMLEAMKSAGAQEDVEFNCESCTFDLKFGSFGEVETITLPDDVKNSAIEKPADSAA</sequence>
<evidence type="ECO:0000313" key="2">
    <source>
        <dbReference type="EMBL" id="TLC98117.1"/>
    </source>
</evidence>
<feature type="signal peptide" evidence="1">
    <location>
        <begin position="1"/>
        <end position="24"/>
    </location>
</feature>
<reference evidence="2 3" key="1">
    <citation type="journal article" date="2019" name="Anaerobe">
        <title>Detection of Robinsoniella peoriensis in multiple bone samples of a trauma patient.</title>
        <authorList>
            <person name="Schrottner P."/>
            <person name="Hartwich K."/>
            <person name="Bunk B."/>
            <person name="Schober I."/>
            <person name="Helbig S."/>
            <person name="Rudolph W.W."/>
            <person name="Gunzer F."/>
        </authorList>
    </citation>
    <scope>NUCLEOTIDE SEQUENCE [LARGE SCALE GENOMIC DNA]</scope>
    <source>
        <strain evidence="2 3">DSM 106044</strain>
    </source>
</reference>
<evidence type="ECO:0000256" key="1">
    <source>
        <dbReference type="SAM" id="SignalP"/>
    </source>
</evidence>